<dbReference type="AlphaFoldDB" id="X1VHB2"/>
<name>X1VHB2_9ZZZZ</name>
<dbReference type="EMBL" id="BARW01027250">
    <property type="protein sequence ID" value="GAJ14211.1"/>
    <property type="molecule type" value="Genomic_DNA"/>
</dbReference>
<gene>
    <name evidence="1" type="ORF">S12H4_44246</name>
</gene>
<protein>
    <submittedName>
        <fullName evidence="1">Uncharacterized protein</fullName>
    </submittedName>
</protein>
<comment type="caution">
    <text evidence="1">The sequence shown here is derived from an EMBL/GenBank/DDBJ whole genome shotgun (WGS) entry which is preliminary data.</text>
</comment>
<organism evidence="1">
    <name type="scientific">marine sediment metagenome</name>
    <dbReference type="NCBI Taxonomy" id="412755"/>
    <lineage>
        <taxon>unclassified sequences</taxon>
        <taxon>metagenomes</taxon>
        <taxon>ecological metagenomes</taxon>
    </lineage>
</organism>
<sequence>MKITREGVGKLPLDVFLTAVAGIYNKQDEKRSIYDIWLHATHHAAS</sequence>
<accession>X1VHB2</accession>
<evidence type="ECO:0000313" key="1">
    <source>
        <dbReference type="EMBL" id="GAJ14211.1"/>
    </source>
</evidence>
<proteinExistence type="predicted"/>
<feature type="non-terminal residue" evidence="1">
    <location>
        <position position="46"/>
    </location>
</feature>
<reference evidence="1" key="1">
    <citation type="journal article" date="2014" name="Front. Microbiol.">
        <title>High frequency of phylogenetically diverse reductive dehalogenase-homologous genes in deep subseafloor sedimentary metagenomes.</title>
        <authorList>
            <person name="Kawai M."/>
            <person name="Futagami T."/>
            <person name="Toyoda A."/>
            <person name="Takaki Y."/>
            <person name="Nishi S."/>
            <person name="Hori S."/>
            <person name="Arai W."/>
            <person name="Tsubouchi T."/>
            <person name="Morono Y."/>
            <person name="Uchiyama I."/>
            <person name="Ito T."/>
            <person name="Fujiyama A."/>
            <person name="Inagaki F."/>
            <person name="Takami H."/>
        </authorList>
    </citation>
    <scope>NUCLEOTIDE SEQUENCE</scope>
    <source>
        <strain evidence="1">Expedition CK06-06</strain>
    </source>
</reference>